<accession>A0A2M9YSE7</accession>
<evidence type="ECO:0000313" key="1">
    <source>
        <dbReference type="EMBL" id="PJZ54473.1"/>
    </source>
</evidence>
<evidence type="ECO:0000313" key="2">
    <source>
        <dbReference type="EMBL" id="PJZ61186.1"/>
    </source>
</evidence>
<dbReference type="Proteomes" id="UP000232149">
    <property type="component" value="Unassembled WGS sequence"/>
</dbReference>
<organism evidence="1 4">
    <name type="scientific">Leptospira adleri</name>
    <dbReference type="NCBI Taxonomy" id="2023186"/>
    <lineage>
        <taxon>Bacteria</taxon>
        <taxon>Pseudomonadati</taxon>
        <taxon>Spirochaetota</taxon>
        <taxon>Spirochaetia</taxon>
        <taxon>Leptospirales</taxon>
        <taxon>Leptospiraceae</taxon>
        <taxon>Leptospira</taxon>
    </lineage>
</organism>
<gene>
    <name evidence="2" type="ORF">CH376_14715</name>
    <name evidence="1" type="ORF">CH380_05240</name>
</gene>
<sequence>MLKNRNLLSKNLVSESFRFKSSKQEIVSLEYFSFYYKFSKLEKWVFVKRDKFFLVGLFTDEVHTAIVVIYLERNGAYEIRITSRKFI</sequence>
<proteinExistence type="predicted"/>
<comment type="caution">
    <text evidence="1">The sequence shown here is derived from an EMBL/GenBank/DDBJ whole genome shotgun (WGS) entry which is preliminary data.</text>
</comment>
<dbReference type="EMBL" id="NPDV01000003">
    <property type="protein sequence ID" value="PJZ54473.1"/>
    <property type="molecule type" value="Genomic_DNA"/>
</dbReference>
<evidence type="ECO:0000313" key="3">
    <source>
        <dbReference type="Proteomes" id="UP000232149"/>
    </source>
</evidence>
<dbReference type="EMBL" id="NPDU01000038">
    <property type="protein sequence ID" value="PJZ61186.1"/>
    <property type="molecule type" value="Genomic_DNA"/>
</dbReference>
<dbReference type="AlphaFoldDB" id="A0A2M9YSE7"/>
<keyword evidence="3" id="KW-1185">Reference proteome</keyword>
<dbReference type="Proteomes" id="UP000232188">
    <property type="component" value="Unassembled WGS sequence"/>
</dbReference>
<reference evidence="3 4" key="1">
    <citation type="submission" date="2017-07" db="EMBL/GenBank/DDBJ databases">
        <title>Leptospira spp. isolated from tropical soils.</title>
        <authorList>
            <person name="Thibeaux R."/>
            <person name="Iraola G."/>
            <person name="Ferres I."/>
            <person name="Bierque E."/>
            <person name="Girault D."/>
            <person name="Soupe-Gilbert M.-E."/>
            <person name="Picardeau M."/>
            <person name="Goarant C."/>
        </authorList>
    </citation>
    <scope>NUCLEOTIDE SEQUENCE [LARGE SCALE GENOMIC DNA]</scope>
    <source>
        <strain evidence="1 4">FH2-B-C1</strain>
        <strain evidence="2 3">FH2-B-D1</strain>
    </source>
</reference>
<protein>
    <submittedName>
        <fullName evidence="1">Uncharacterized protein</fullName>
    </submittedName>
</protein>
<name>A0A2M9YSE7_9LEPT</name>
<evidence type="ECO:0000313" key="4">
    <source>
        <dbReference type="Proteomes" id="UP000232188"/>
    </source>
</evidence>